<evidence type="ECO:0008006" key="4">
    <source>
        <dbReference type="Google" id="ProtNLM"/>
    </source>
</evidence>
<evidence type="ECO:0000313" key="3">
    <source>
        <dbReference type="Proteomes" id="UP000078389"/>
    </source>
</evidence>
<evidence type="ECO:0000313" key="2">
    <source>
        <dbReference type="EMBL" id="OAM73762.1"/>
    </source>
</evidence>
<organism evidence="2 3">
    <name type="scientific">Devosia elaeis</name>
    <dbReference type="NCBI Taxonomy" id="1770058"/>
    <lineage>
        <taxon>Bacteria</taxon>
        <taxon>Pseudomonadati</taxon>
        <taxon>Pseudomonadota</taxon>
        <taxon>Alphaproteobacteria</taxon>
        <taxon>Hyphomicrobiales</taxon>
        <taxon>Devosiaceae</taxon>
        <taxon>Devosia</taxon>
    </lineage>
</organism>
<feature type="region of interest" description="Disordered" evidence="1">
    <location>
        <begin position="51"/>
        <end position="73"/>
    </location>
</feature>
<name>A0A178HLM9_9HYPH</name>
<dbReference type="RefSeq" id="WP_067459888.1">
    <property type="nucleotide sequence ID" value="NZ_LVVY01000130.1"/>
</dbReference>
<proteinExistence type="predicted"/>
<dbReference type="OrthoDB" id="8592445at2"/>
<comment type="caution">
    <text evidence="2">The sequence shown here is derived from an EMBL/GenBank/DDBJ whole genome shotgun (WGS) entry which is preliminary data.</text>
</comment>
<dbReference type="STRING" id="1770058.A3840_17360"/>
<gene>
    <name evidence="2" type="ORF">A3840_17360</name>
</gene>
<protein>
    <recommendedName>
        <fullName evidence="4">DUF2635 domain-containing protein</fullName>
    </recommendedName>
</protein>
<sequence length="73" mass="7952">MGKFIYKGPMSAATLRDGTDVILMNGREVTLPDNNEWVQSLVAQKRLVPVTAQRSAPKAQGKTAPQPADKETK</sequence>
<reference evidence="2 3" key="1">
    <citation type="submission" date="2016-03" db="EMBL/GenBank/DDBJ databases">
        <title>Genome sequencing of Devosia sp. S37.</title>
        <authorList>
            <person name="Mohd Nor M."/>
        </authorList>
    </citation>
    <scope>NUCLEOTIDE SEQUENCE [LARGE SCALE GENOMIC DNA]</scope>
    <source>
        <strain evidence="2 3">S37</strain>
    </source>
</reference>
<dbReference type="Proteomes" id="UP000078389">
    <property type="component" value="Unassembled WGS sequence"/>
</dbReference>
<dbReference type="EMBL" id="LVVY01000130">
    <property type="protein sequence ID" value="OAM73762.1"/>
    <property type="molecule type" value="Genomic_DNA"/>
</dbReference>
<accession>A0A178HLM9</accession>
<keyword evidence="3" id="KW-1185">Reference proteome</keyword>
<dbReference type="AlphaFoldDB" id="A0A178HLM9"/>
<evidence type="ECO:0000256" key="1">
    <source>
        <dbReference type="SAM" id="MobiDB-lite"/>
    </source>
</evidence>